<gene>
    <name evidence="1" type="ORF">B456_007G217300</name>
</gene>
<dbReference type="EMBL" id="CM001746">
    <property type="protein sequence ID" value="KJB41918.1"/>
    <property type="molecule type" value="Genomic_DNA"/>
</dbReference>
<evidence type="ECO:0000313" key="2">
    <source>
        <dbReference type="Proteomes" id="UP000032304"/>
    </source>
</evidence>
<accession>A0A0D2SCB8</accession>
<dbReference type="AlphaFoldDB" id="A0A0D2SCB8"/>
<dbReference type="Gramene" id="KJB41919">
    <property type="protein sequence ID" value="KJB41919"/>
    <property type="gene ID" value="B456_007G217300"/>
</dbReference>
<reference evidence="1 2" key="1">
    <citation type="journal article" date="2012" name="Nature">
        <title>Repeated polyploidization of Gossypium genomes and the evolution of spinnable cotton fibres.</title>
        <authorList>
            <person name="Paterson A.H."/>
            <person name="Wendel J.F."/>
            <person name="Gundlach H."/>
            <person name="Guo H."/>
            <person name="Jenkins J."/>
            <person name="Jin D."/>
            <person name="Llewellyn D."/>
            <person name="Showmaker K.C."/>
            <person name="Shu S."/>
            <person name="Udall J."/>
            <person name="Yoo M.J."/>
            <person name="Byers R."/>
            <person name="Chen W."/>
            <person name="Doron-Faigenboim A."/>
            <person name="Duke M.V."/>
            <person name="Gong L."/>
            <person name="Grimwood J."/>
            <person name="Grover C."/>
            <person name="Grupp K."/>
            <person name="Hu G."/>
            <person name="Lee T.H."/>
            <person name="Li J."/>
            <person name="Lin L."/>
            <person name="Liu T."/>
            <person name="Marler B.S."/>
            <person name="Page J.T."/>
            <person name="Roberts A.W."/>
            <person name="Romanel E."/>
            <person name="Sanders W.S."/>
            <person name="Szadkowski E."/>
            <person name="Tan X."/>
            <person name="Tang H."/>
            <person name="Xu C."/>
            <person name="Wang J."/>
            <person name="Wang Z."/>
            <person name="Zhang D."/>
            <person name="Zhang L."/>
            <person name="Ashrafi H."/>
            <person name="Bedon F."/>
            <person name="Bowers J.E."/>
            <person name="Brubaker C.L."/>
            <person name="Chee P.W."/>
            <person name="Das S."/>
            <person name="Gingle A.R."/>
            <person name="Haigler C.H."/>
            <person name="Harker D."/>
            <person name="Hoffmann L.V."/>
            <person name="Hovav R."/>
            <person name="Jones D.C."/>
            <person name="Lemke C."/>
            <person name="Mansoor S."/>
            <person name="ur Rahman M."/>
            <person name="Rainville L.N."/>
            <person name="Rambani A."/>
            <person name="Reddy U.K."/>
            <person name="Rong J.K."/>
            <person name="Saranga Y."/>
            <person name="Scheffler B.E."/>
            <person name="Scheffler J.A."/>
            <person name="Stelly D.M."/>
            <person name="Triplett B.A."/>
            <person name="Van Deynze A."/>
            <person name="Vaslin M.F."/>
            <person name="Waghmare V.N."/>
            <person name="Walford S.A."/>
            <person name="Wright R.J."/>
            <person name="Zaki E.A."/>
            <person name="Zhang T."/>
            <person name="Dennis E.S."/>
            <person name="Mayer K.F."/>
            <person name="Peterson D.G."/>
            <person name="Rokhsar D.S."/>
            <person name="Wang X."/>
            <person name="Schmutz J."/>
        </authorList>
    </citation>
    <scope>NUCLEOTIDE SEQUENCE [LARGE SCALE GENOMIC DNA]</scope>
</reference>
<sequence>MNCPLLLVLDSSFPLRSVPIPKEHSLFHYESFCRRCPLPQFKTYLRNSSQSSSLAFCFPVPIDRTTYSSTIPYSASPSITNIANPMLSSNCTA</sequence>
<evidence type="ECO:0000313" key="1">
    <source>
        <dbReference type="EMBL" id="KJB41919.1"/>
    </source>
</evidence>
<dbReference type="Gramene" id="KJB41918">
    <property type="protein sequence ID" value="KJB41918"/>
    <property type="gene ID" value="B456_007G217300"/>
</dbReference>
<protein>
    <submittedName>
        <fullName evidence="1">Uncharacterized protein</fullName>
    </submittedName>
</protein>
<keyword evidence="2" id="KW-1185">Reference proteome</keyword>
<name>A0A0D2SCB8_GOSRA</name>
<dbReference type="Proteomes" id="UP000032304">
    <property type="component" value="Chromosome 7"/>
</dbReference>
<proteinExistence type="predicted"/>
<organism evidence="1 2">
    <name type="scientific">Gossypium raimondii</name>
    <name type="common">Peruvian cotton</name>
    <name type="synonym">Gossypium klotzschianum subsp. raimondii</name>
    <dbReference type="NCBI Taxonomy" id="29730"/>
    <lineage>
        <taxon>Eukaryota</taxon>
        <taxon>Viridiplantae</taxon>
        <taxon>Streptophyta</taxon>
        <taxon>Embryophyta</taxon>
        <taxon>Tracheophyta</taxon>
        <taxon>Spermatophyta</taxon>
        <taxon>Magnoliopsida</taxon>
        <taxon>eudicotyledons</taxon>
        <taxon>Gunneridae</taxon>
        <taxon>Pentapetalae</taxon>
        <taxon>rosids</taxon>
        <taxon>malvids</taxon>
        <taxon>Malvales</taxon>
        <taxon>Malvaceae</taxon>
        <taxon>Malvoideae</taxon>
        <taxon>Gossypium</taxon>
    </lineage>
</organism>
<dbReference type="EMBL" id="CM001746">
    <property type="protein sequence ID" value="KJB41919.1"/>
    <property type="molecule type" value="Genomic_DNA"/>
</dbReference>